<evidence type="ECO:0000313" key="2">
    <source>
        <dbReference type="EMBL" id="QNP49391.1"/>
    </source>
</evidence>
<dbReference type="RefSeq" id="WP_187724981.1">
    <property type="nucleotide sequence ID" value="NZ_CP060783.1"/>
</dbReference>
<evidence type="ECO:0000256" key="1">
    <source>
        <dbReference type="SAM" id="MobiDB-lite"/>
    </source>
</evidence>
<dbReference type="AlphaFoldDB" id="A0A7H0GM75"/>
<proteinExistence type="predicted"/>
<dbReference type="KEGG" id="daer:H9K75_04925"/>
<protein>
    <submittedName>
        <fullName evidence="2">Uncharacterized protein</fullName>
    </submittedName>
</protein>
<organism evidence="2 3">
    <name type="scientific">Diaphorobacter aerolatus</name>
    <dbReference type="NCBI Taxonomy" id="1288495"/>
    <lineage>
        <taxon>Bacteria</taxon>
        <taxon>Pseudomonadati</taxon>
        <taxon>Pseudomonadota</taxon>
        <taxon>Betaproteobacteria</taxon>
        <taxon>Burkholderiales</taxon>
        <taxon>Comamonadaceae</taxon>
        <taxon>Diaphorobacter</taxon>
    </lineage>
</organism>
<sequence>MFNLLVTADENGWSGQPTNFALSRCVREYTDAAITERFGSLDEASAAELMRIPSVFAYEEGVGKAPKFGRITGVSKRSNRMEVRVDYEFINLPKFLTNEELWSMGAELDLGSWESPRTHWAVKDVDLSRELLSKGVLLPAQFASQRQPTAGIPRVVRSHVIISPVEAGHSSKPESPIPRPHNAIPVRRVNRPYLPSN</sequence>
<gene>
    <name evidence="2" type="ORF">H9K75_04925</name>
</gene>
<reference evidence="2 3" key="1">
    <citation type="submission" date="2020-08" db="EMBL/GenBank/DDBJ databases">
        <title>Genome sequence of Diaphorobacter aerolatus KACC 16536T.</title>
        <authorList>
            <person name="Hyun D.-W."/>
            <person name="Bae J.-W."/>
        </authorList>
    </citation>
    <scope>NUCLEOTIDE SEQUENCE [LARGE SCALE GENOMIC DNA]</scope>
    <source>
        <strain evidence="2 3">KACC 16536</strain>
    </source>
</reference>
<dbReference type="EMBL" id="CP060783">
    <property type="protein sequence ID" value="QNP49391.1"/>
    <property type="molecule type" value="Genomic_DNA"/>
</dbReference>
<name>A0A7H0GM75_9BURK</name>
<evidence type="ECO:0000313" key="3">
    <source>
        <dbReference type="Proteomes" id="UP000516028"/>
    </source>
</evidence>
<accession>A0A7H0GM75</accession>
<dbReference type="Proteomes" id="UP000516028">
    <property type="component" value="Chromosome"/>
</dbReference>
<keyword evidence="3" id="KW-1185">Reference proteome</keyword>
<feature type="region of interest" description="Disordered" evidence="1">
    <location>
        <begin position="167"/>
        <end position="197"/>
    </location>
</feature>